<dbReference type="PANTHER" id="PTHR34322">
    <property type="entry name" value="TRANSPOSASE, Y1_TNP DOMAIN-CONTAINING"/>
    <property type="match status" value="1"/>
</dbReference>
<dbReference type="GO" id="GO:0004803">
    <property type="term" value="F:transposase activity"/>
    <property type="evidence" value="ECO:0007669"/>
    <property type="project" value="InterPro"/>
</dbReference>
<protein>
    <submittedName>
        <fullName evidence="2">Transposase</fullName>
    </submittedName>
</protein>
<dbReference type="GO" id="GO:0003677">
    <property type="term" value="F:DNA binding"/>
    <property type="evidence" value="ECO:0007669"/>
    <property type="project" value="InterPro"/>
</dbReference>
<reference evidence="2 3" key="1">
    <citation type="journal article" date="2021" name="bioRxiv">
        <title>Unraveling nitrogen, sulfur and carbon metabolic pathways and microbial community transcriptional responses to substrate deprivation and toxicity stresses in a bioreactor mimicking anoxic brackish coastal sediment conditions.</title>
        <authorList>
            <person name="Martins P.D."/>
            <person name="Echeveste M.J."/>
            <person name="Arshad A."/>
            <person name="Kurth J."/>
            <person name="Ouboter H."/>
            <person name="Jetten M.S.M."/>
            <person name="Welte C.U."/>
        </authorList>
    </citation>
    <scope>NUCLEOTIDE SEQUENCE [LARGE SCALE GENOMIC DNA]</scope>
    <source>
        <strain evidence="2">MAG_38</strain>
    </source>
</reference>
<dbReference type="GO" id="GO:0006313">
    <property type="term" value="P:DNA transposition"/>
    <property type="evidence" value="ECO:0007669"/>
    <property type="project" value="InterPro"/>
</dbReference>
<sequence>MARIARLVVPGYPHHVTQRGVRSIPIFSDHSDRRAYLDIMAEQLHRFGIEVLAWCLMTNHTHLVVVPKDQVALARAIGEAHRRYTRLKNVADGVRGYLFQGRFGSCALDETHLLAAARYVELNPVHAGMVRSAEEYPWSSARFHLGLIPNDILVTDKDLLGLVGNWGEYLGRNDEKADGRLVKAIRSGRPAGNAQFIQLVETLTGRSLSLGKRGPRPKRLPDN</sequence>
<dbReference type="SUPFAM" id="SSF143422">
    <property type="entry name" value="Transposase IS200-like"/>
    <property type="match status" value="1"/>
</dbReference>
<dbReference type="Pfam" id="PF01797">
    <property type="entry name" value="Y1_Tnp"/>
    <property type="match status" value="1"/>
</dbReference>
<dbReference type="AlphaFoldDB" id="A0AAJ1EU14"/>
<comment type="caution">
    <text evidence="2">The sequence shown here is derived from an EMBL/GenBank/DDBJ whole genome shotgun (WGS) entry which is preliminary data.</text>
</comment>
<organism evidence="2 3">
    <name type="scientific">Candidatus Methylomirabilis tolerans</name>
    <dbReference type="NCBI Taxonomy" id="3123416"/>
    <lineage>
        <taxon>Bacteria</taxon>
        <taxon>Candidatus Methylomirabilota</taxon>
        <taxon>Candidatus Methylomirabilia</taxon>
        <taxon>Candidatus Methylomirabilales</taxon>
        <taxon>Candidatus Methylomirabilaceae</taxon>
        <taxon>Candidatus Methylomirabilis</taxon>
    </lineage>
</organism>
<evidence type="ECO:0000313" key="3">
    <source>
        <dbReference type="Proteomes" id="UP001197609"/>
    </source>
</evidence>
<dbReference type="InterPro" id="IPR036515">
    <property type="entry name" value="Transposase_17_sf"/>
</dbReference>
<dbReference type="PANTHER" id="PTHR34322:SF2">
    <property type="entry name" value="TRANSPOSASE IS200-LIKE DOMAIN-CONTAINING PROTEIN"/>
    <property type="match status" value="1"/>
</dbReference>
<proteinExistence type="predicted"/>
<evidence type="ECO:0000259" key="1">
    <source>
        <dbReference type="SMART" id="SM01321"/>
    </source>
</evidence>
<name>A0AAJ1EU14_9BACT</name>
<gene>
    <name evidence="2" type="ORF">K8G79_11475</name>
</gene>
<feature type="domain" description="Transposase IS200-like" evidence="1">
    <location>
        <begin position="9"/>
        <end position="123"/>
    </location>
</feature>
<dbReference type="Proteomes" id="UP001197609">
    <property type="component" value="Unassembled WGS sequence"/>
</dbReference>
<evidence type="ECO:0000313" key="2">
    <source>
        <dbReference type="EMBL" id="MBZ0160739.1"/>
    </source>
</evidence>
<accession>A0AAJ1EU14</accession>
<dbReference type="EMBL" id="JAIOIU010000142">
    <property type="protein sequence ID" value="MBZ0160739.1"/>
    <property type="molecule type" value="Genomic_DNA"/>
</dbReference>
<dbReference type="Gene3D" id="3.30.70.1290">
    <property type="entry name" value="Transposase IS200-like"/>
    <property type="match status" value="1"/>
</dbReference>
<dbReference type="SMART" id="SM01321">
    <property type="entry name" value="Y1_Tnp"/>
    <property type="match status" value="1"/>
</dbReference>
<dbReference type="InterPro" id="IPR002686">
    <property type="entry name" value="Transposase_17"/>
</dbReference>